<feature type="chain" id="PRO_5003318157" evidence="1">
    <location>
        <begin position="21"/>
        <end position="163"/>
    </location>
</feature>
<evidence type="ECO:0000313" key="3">
    <source>
        <dbReference type="Proteomes" id="UP000001072"/>
    </source>
</evidence>
<feature type="signal peptide" evidence="1">
    <location>
        <begin position="1"/>
        <end position="20"/>
    </location>
</feature>
<accession>F4S0K0</accession>
<evidence type="ECO:0000313" key="2">
    <source>
        <dbReference type="EMBL" id="EGG01779.1"/>
    </source>
</evidence>
<dbReference type="KEGG" id="mlr:MELLADRAFT_66784"/>
<dbReference type="InParanoid" id="F4S0K0"/>
<dbReference type="AlphaFoldDB" id="F4S0K0"/>
<organism evidence="3">
    <name type="scientific">Melampsora larici-populina (strain 98AG31 / pathotype 3-4-7)</name>
    <name type="common">Poplar leaf rust fungus</name>
    <dbReference type="NCBI Taxonomy" id="747676"/>
    <lineage>
        <taxon>Eukaryota</taxon>
        <taxon>Fungi</taxon>
        <taxon>Dikarya</taxon>
        <taxon>Basidiomycota</taxon>
        <taxon>Pucciniomycotina</taxon>
        <taxon>Pucciniomycetes</taxon>
        <taxon>Pucciniales</taxon>
        <taxon>Melampsoraceae</taxon>
        <taxon>Melampsora</taxon>
    </lineage>
</organism>
<dbReference type="RefSeq" id="XP_007414879.1">
    <property type="nucleotide sequence ID" value="XM_007414817.1"/>
</dbReference>
<dbReference type="VEuPathDB" id="FungiDB:MELLADRAFT_66784"/>
<gene>
    <name evidence="2" type="ORF">MELLADRAFT_66784</name>
</gene>
<reference evidence="3" key="1">
    <citation type="journal article" date="2011" name="Proc. Natl. Acad. Sci. U.S.A.">
        <title>Obligate biotrophy features unraveled by the genomic analysis of rust fungi.</title>
        <authorList>
            <person name="Duplessis S."/>
            <person name="Cuomo C.A."/>
            <person name="Lin Y.-C."/>
            <person name="Aerts A."/>
            <person name="Tisserant E."/>
            <person name="Veneault-Fourrey C."/>
            <person name="Joly D.L."/>
            <person name="Hacquard S."/>
            <person name="Amselem J."/>
            <person name="Cantarel B.L."/>
            <person name="Chiu R."/>
            <person name="Coutinho P.M."/>
            <person name="Feau N."/>
            <person name="Field M."/>
            <person name="Frey P."/>
            <person name="Gelhaye E."/>
            <person name="Goldberg J."/>
            <person name="Grabherr M.G."/>
            <person name="Kodira C.D."/>
            <person name="Kohler A."/>
            <person name="Kuees U."/>
            <person name="Lindquist E.A."/>
            <person name="Lucas S.M."/>
            <person name="Mago R."/>
            <person name="Mauceli E."/>
            <person name="Morin E."/>
            <person name="Murat C."/>
            <person name="Pangilinan J.L."/>
            <person name="Park R."/>
            <person name="Pearson M."/>
            <person name="Quesneville H."/>
            <person name="Rouhier N."/>
            <person name="Sakthikumar S."/>
            <person name="Salamov A.A."/>
            <person name="Schmutz J."/>
            <person name="Selles B."/>
            <person name="Shapiro H."/>
            <person name="Tanguay P."/>
            <person name="Tuskan G.A."/>
            <person name="Henrissat B."/>
            <person name="Van de Peer Y."/>
            <person name="Rouze P."/>
            <person name="Ellis J.G."/>
            <person name="Dodds P.N."/>
            <person name="Schein J.E."/>
            <person name="Zhong S."/>
            <person name="Hamelin R.C."/>
            <person name="Grigoriev I.V."/>
            <person name="Szabo L.J."/>
            <person name="Martin F."/>
        </authorList>
    </citation>
    <scope>NUCLEOTIDE SEQUENCE [LARGE SCALE GENOMIC DNA]</scope>
    <source>
        <strain evidence="3">98AG31 / pathotype 3-4-7</strain>
    </source>
</reference>
<keyword evidence="3" id="KW-1185">Reference proteome</keyword>
<evidence type="ECO:0000256" key="1">
    <source>
        <dbReference type="SAM" id="SignalP"/>
    </source>
</evidence>
<dbReference type="Proteomes" id="UP000001072">
    <property type="component" value="Unassembled WGS sequence"/>
</dbReference>
<name>F4S0K0_MELLP</name>
<dbReference type="GeneID" id="18930701"/>
<proteinExistence type="predicted"/>
<keyword evidence="1" id="KW-0732">Signal</keyword>
<dbReference type="HOGENOM" id="CLU_1627454_0_0_1"/>
<sequence>MNFGSILLLLSLETLVLVMAVPALNLHSEIGNVLKQQAETTTGPIKHSYLDHSLKEYLQSGYLEQKNKVILKNLENPNPSKDEQFHEETNFIRSLAQANSTPDASVQSDSSVLACGQALMEMTKSILHELKIRPGGLGEWAGKLGFLYYCVLQILWRRRLLVL</sequence>
<protein>
    <submittedName>
        <fullName evidence="2">Secreted protein</fullName>
    </submittedName>
</protein>
<dbReference type="EMBL" id="GL883135">
    <property type="protein sequence ID" value="EGG01779.1"/>
    <property type="molecule type" value="Genomic_DNA"/>
</dbReference>